<reference evidence="7 8" key="1">
    <citation type="submission" date="2019-03" db="EMBL/GenBank/DDBJ databases">
        <title>Single cell metagenomics reveals metabolic interactions within the superorganism composed of flagellate Streblomastix strix and complex community of Bacteroidetes bacteria on its surface.</title>
        <authorList>
            <person name="Treitli S.C."/>
            <person name="Kolisko M."/>
            <person name="Husnik F."/>
            <person name="Keeling P."/>
            <person name="Hampl V."/>
        </authorList>
    </citation>
    <scope>NUCLEOTIDE SEQUENCE [LARGE SCALE GENOMIC DNA]</scope>
    <source>
        <strain evidence="7">ST1C</strain>
    </source>
</reference>
<evidence type="ECO:0000256" key="6">
    <source>
        <dbReference type="SAM" id="MobiDB-lite"/>
    </source>
</evidence>
<feature type="region of interest" description="Disordered" evidence="6">
    <location>
        <begin position="1"/>
        <end position="20"/>
    </location>
</feature>
<dbReference type="Pfam" id="PF03998">
    <property type="entry name" value="Utp11"/>
    <property type="match status" value="1"/>
</dbReference>
<keyword evidence="3 5" id="KW-0698">rRNA processing</keyword>
<keyword evidence="4 5" id="KW-0539">Nucleus</keyword>
<feature type="compositionally biased region" description="Basic and acidic residues" evidence="6">
    <location>
        <begin position="162"/>
        <end position="176"/>
    </location>
</feature>
<gene>
    <name evidence="7" type="ORF">EZS28_003645</name>
</gene>
<dbReference type="GO" id="GO:0032040">
    <property type="term" value="C:small-subunit processome"/>
    <property type="evidence" value="ECO:0007669"/>
    <property type="project" value="UniProtKB-UniRule"/>
</dbReference>
<feature type="compositionally biased region" description="Basic residues" evidence="6">
    <location>
        <begin position="7"/>
        <end position="19"/>
    </location>
</feature>
<name>A0A5J4X0K4_9EUKA</name>
<evidence type="ECO:0000313" key="7">
    <source>
        <dbReference type="EMBL" id="KAA6400827.1"/>
    </source>
</evidence>
<dbReference type="EMBL" id="SNRW01000493">
    <property type="protein sequence ID" value="KAA6400827.1"/>
    <property type="molecule type" value="Genomic_DNA"/>
</dbReference>
<feature type="region of interest" description="Disordered" evidence="6">
    <location>
        <begin position="129"/>
        <end position="176"/>
    </location>
</feature>
<comment type="function">
    <text evidence="5">Involved in nucleolar processing of pre-18S ribosomal RNA.</text>
</comment>
<evidence type="ECO:0000256" key="3">
    <source>
        <dbReference type="ARBA" id="ARBA00022552"/>
    </source>
</evidence>
<dbReference type="PANTHER" id="PTHR12838:SF0">
    <property type="entry name" value="U3 SMALL NUCLEOLAR RNA-ASSOCIATED PROTEIN 11-RELATED"/>
    <property type="match status" value="1"/>
</dbReference>
<proteinExistence type="inferred from homology"/>
<evidence type="ECO:0000256" key="4">
    <source>
        <dbReference type="ARBA" id="ARBA00023242"/>
    </source>
</evidence>
<evidence type="ECO:0000256" key="1">
    <source>
        <dbReference type="ARBA" id="ARBA00004604"/>
    </source>
</evidence>
<feature type="compositionally biased region" description="Basic and acidic residues" evidence="6">
    <location>
        <begin position="225"/>
        <end position="244"/>
    </location>
</feature>
<dbReference type="PANTHER" id="PTHR12838">
    <property type="entry name" value="U3 SMALL NUCLEOLAR RNA-ASSOCIATED PROTEIN 11"/>
    <property type="match status" value="1"/>
</dbReference>
<sequence>MGLLGQKAHRERPQPKKRQNLGILEKHKDYIVRATAYHSKQTTLQRLHRKAALRNEDEFYQAMNHTKFRKGRMIETKPKTGHLARDQADTKKKFLHYFDIVRNSERKKVDKMKETKILPFKGKRLIFEDSEEQPSIKQSQMEIDIQEDDDINSEQSDDDSDKEMRMHQRKAFEAEKKASTLRNHLISMEPGTKEIIKREGEEFNFDDEELDDNFGKISKRKRKEDRKSDSLKKMSGNKRMEHGVAFKFKQMRKR</sequence>
<dbReference type="OrthoDB" id="29058at2759"/>
<feature type="region of interest" description="Disordered" evidence="6">
    <location>
        <begin position="216"/>
        <end position="254"/>
    </location>
</feature>
<evidence type="ECO:0000256" key="5">
    <source>
        <dbReference type="PIRNR" id="PIRNR015952"/>
    </source>
</evidence>
<accession>A0A5J4X0K4</accession>
<comment type="similarity">
    <text evidence="2 5">Belongs to the UTP11 family.</text>
</comment>
<dbReference type="GO" id="GO:0006364">
    <property type="term" value="P:rRNA processing"/>
    <property type="evidence" value="ECO:0007669"/>
    <property type="project" value="UniProtKB-UniRule"/>
</dbReference>
<organism evidence="7 8">
    <name type="scientific">Streblomastix strix</name>
    <dbReference type="NCBI Taxonomy" id="222440"/>
    <lineage>
        <taxon>Eukaryota</taxon>
        <taxon>Metamonada</taxon>
        <taxon>Preaxostyla</taxon>
        <taxon>Oxymonadida</taxon>
        <taxon>Streblomastigidae</taxon>
        <taxon>Streblomastix</taxon>
    </lineage>
</organism>
<dbReference type="PIRSF" id="PIRSF015952">
    <property type="entry name" value="U3snoRNP11"/>
    <property type="match status" value="1"/>
</dbReference>
<evidence type="ECO:0000313" key="8">
    <source>
        <dbReference type="Proteomes" id="UP000324800"/>
    </source>
</evidence>
<comment type="subunit">
    <text evidence="5">Component of the ribosomal small subunit (SSU) processome.</text>
</comment>
<comment type="caution">
    <text evidence="7">The sequence shown here is derived from an EMBL/GenBank/DDBJ whole genome shotgun (WGS) entry which is preliminary data.</text>
</comment>
<dbReference type="InterPro" id="IPR007144">
    <property type="entry name" value="SSU_processome_Utp11"/>
</dbReference>
<protein>
    <recommendedName>
        <fullName evidence="5">U3 small nucleolar RNA-associated protein 11</fullName>
        <shortName evidence="5">U3 snoRNA-associated protein 11</shortName>
    </recommendedName>
</protein>
<dbReference type="AlphaFoldDB" id="A0A5J4X0K4"/>
<feature type="compositionally biased region" description="Acidic residues" evidence="6">
    <location>
        <begin position="144"/>
        <end position="161"/>
    </location>
</feature>
<comment type="subcellular location">
    <subcellularLocation>
        <location evidence="1 5">Nucleus</location>
        <location evidence="1 5">Nucleolus</location>
    </subcellularLocation>
</comment>
<evidence type="ECO:0000256" key="2">
    <source>
        <dbReference type="ARBA" id="ARBA00008105"/>
    </source>
</evidence>
<dbReference type="Proteomes" id="UP000324800">
    <property type="component" value="Unassembled WGS sequence"/>
</dbReference>